<feature type="compositionally biased region" description="Pro residues" evidence="1">
    <location>
        <begin position="238"/>
        <end position="247"/>
    </location>
</feature>
<dbReference type="RefSeq" id="XP_037221721.1">
    <property type="nucleotide sequence ID" value="XM_037361429.1"/>
</dbReference>
<feature type="region of interest" description="Disordered" evidence="1">
    <location>
        <begin position="233"/>
        <end position="348"/>
    </location>
</feature>
<reference evidence="3" key="1">
    <citation type="submission" date="2020-05" db="EMBL/GenBank/DDBJ databases">
        <title>Mycena genomes resolve the evolution of fungal bioluminescence.</title>
        <authorList>
            <person name="Tsai I.J."/>
        </authorList>
    </citation>
    <scope>NUCLEOTIDE SEQUENCE</scope>
    <source>
        <strain evidence="3">171206Taipei</strain>
    </source>
</reference>
<sequence length="348" mass="38040">MPLPITTLIAIIVPSSAGLLIFLLIIYLRCLRQTHKPVPLPPKQELARYREPHIVTASSQLARQPTWYDPGKLSAPASLAPFSTSRSSLVPPDNSLSRHASFQASETLSEDLSYDAHPISVASLALPHLSFDNSSTSLSTVETDSPPIISATNSSFSLHHQSRRPSSSSRPPRRHRPLSVGSSSHNTIRGVPHGPHSQVQIVLPQPLAFQSGPNHPPQQRYSVVDQWALTSTRSYQPQPQPQQPIPRPLSSAPRRSTSQSSLGHARRPVSTTSTSVPRDPLPHQHHIPPVPRLPPELVASLTGATENFERGRSHEMSTDRIPLPVDKPPPPPAKILQKRSRSRGRSGS</sequence>
<organism evidence="3 4">
    <name type="scientific">Mycena indigotica</name>
    <dbReference type="NCBI Taxonomy" id="2126181"/>
    <lineage>
        <taxon>Eukaryota</taxon>
        <taxon>Fungi</taxon>
        <taxon>Dikarya</taxon>
        <taxon>Basidiomycota</taxon>
        <taxon>Agaricomycotina</taxon>
        <taxon>Agaricomycetes</taxon>
        <taxon>Agaricomycetidae</taxon>
        <taxon>Agaricales</taxon>
        <taxon>Marasmiineae</taxon>
        <taxon>Mycenaceae</taxon>
        <taxon>Mycena</taxon>
    </lineage>
</organism>
<evidence type="ECO:0000313" key="4">
    <source>
        <dbReference type="Proteomes" id="UP000636479"/>
    </source>
</evidence>
<keyword evidence="2" id="KW-0472">Membrane</keyword>
<accession>A0A8H6SYL4</accession>
<feature type="compositionally biased region" description="Basic residues" evidence="1">
    <location>
        <begin position="336"/>
        <end position="348"/>
    </location>
</feature>
<dbReference type="OrthoDB" id="3270653at2759"/>
<dbReference type="AlphaFoldDB" id="A0A8H6SYL4"/>
<dbReference type="GeneID" id="59343945"/>
<feature type="region of interest" description="Disordered" evidence="1">
    <location>
        <begin position="134"/>
        <end position="196"/>
    </location>
</feature>
<feature type="transmembrane region" description="Helical" evidence="2">
    <location>
        <begin position="6"/>
        <end position="28"/>
    </location>
</feature>
<feature type="compositionally biased region" description="Low complexity" evidence="1">
    <location>
        <begin position="250"/>
        <end position="261"/>
    </location>
</feature>
<keyword evidence="2" id="KW-0812">Transmembrane</keyword>
<proteinExistence type="predicted"/>
<feature type="compositionally biased region" description="Polar residues" evidence="1">
    <location>
        <begin position="134"/>
        <end position="143"/>
    </location>
</feature>
<dbReference type="Proteomes" id="UP000636479">
    <property type="component" value="Unassembled WGS sequence"/>
</dbReference>
<feature type="compositionally biased region" description="Basic and acidic residues" evidence="1">
    <location>
        <begin position="307"/>
        <end position="318"/>
    </location>
</feature>
<gene>
    <name evidence="3" type="ORF">MIND_00461900</name>
</gene>
<name>A0A8H6SYL4_9AGAR</name>
<evidence type="ECO:0000313" key="3">
    <source>
        <dbReference type="EMBL" id="KAF7306702.1"/>
    </source>
</evidence>
<protein>
    <submittedName>
        <fullName evidence="3">Uncharacterized protein</fullName>
    </submittedName>
</protein>
<dbReference type="EMBL" id="JACAZF010000004">
    <property type="protein sequence ID" value="KAF7306702.1"/>
    <property type="molecule type" value="Genomic_DNA"/>
</dbReference>
<comment type="caution">
    <text evidence="3">The sequence shown here is derived from an EMBL/GenBank/DDBJ whole genome shotgun (WGS) entry which is preliminary data.</text>
</comment>
<keyword evidence="2" id="KW-1133">Transmembrane helix</keyword>
<keyword evidence="4" id="KW-1185">Reference proteome</keyword>
<evidence type="ECO:0000256" key="2">
    <source>
        <dbReference type="SAM" id="Phobius"/>
    </source>
</evidence>
<evidence type="ECO:0000256" key="1">
    <source>
        <dbReference type="SAM" id="MobiDB-lite"/>
    </source>
</evidence>